<feature type="transmembrane region" description="Helical" evidence="1">
    <location>
        <begin position="12"/>
        <end position="31"/>
    </location>
</feature>
<evidence type="ECO:0000259" key="2">
    <source>
        <dbReference type="Pfam" id="PF26012"/>
    </source>
</evidence>
<reference evidence="4 5" key="1">
    <citation type="submission" date="2022-06" db="EMBL/GenBank/DDBJ databases">
        <title>Isolation of gut microbiota from human fecal samples.</title>
        <authorList>
            <person name="Pamer E.G."/>
            <person name="Barat B."/>
            <person name="Waligurski E."/>
            <person name="Medina S."/>
            <person name="Paddock L."/>
            <person name="Mostad J."/>
        </authorList>
    </citation>
    <scope>NUCLEOTIDE SEQUENCE [LARGE SCALE GENOMIC DNA]</scope>
    <source>
        <strain evidence="4 5">DFI.9.73</strain>
    </source>
</reference>
<evidence type="ECO:0000256" key="1">
    <source>
        <dbReference type="SAM" id="Phobius"/>
    </source>
</evidence>
<dbReference type="InterPro" id="IPR058709">
    <property type="entry name" value="BSH_RND-rel"/>
</dbReference>
<keyword evidence="1" id="KW-0812">Transmembrane</keyword>
<proteinExistence type="predicted"/>
<dbReference type="Pfam" id="PF26018">
    <property type="entry name" value="BSH_RND_rel"/>
    <property type="match status" value="1"/>
</dbReference>
<dbReference type="Pfam" id="PF26012">
    <property type="entry name" value="HH_RND_rel"/>
    <property type="match status" value="1"/>
</dbReference>
<evidence type="ECO:0008006" key="6">
    <source>
        <dbReference type="Google" id="ProtNLM"/>
    </source>
</evidence>
<protein>
    <recommendedName>
        <fullName evidence="6">Membrane fusion protein</fullName>
    </recommendedName>
</protein>
<feature type="domain" description="RND related barrel-sandwich hybrid" evidence="3">
    <location>
        <begin position="62"/>
        <end position="260"/>
    </location>
</feature>
<keyword evidence="1" id="KW-0472">Membrane</keyword>
<sequence>MNAEVNSKKIRKFAAMAIAILVLIYVGYQVYTIRHKEITTETAMYASVSDTLQTKGFAVRKESVIHEAYSGILSYHVADGVRVSKGEAIADIYASESDAAAQNQLASIDREIENLSLLTGPSDYYASNPSVIGTQIYTALGEILVEARQNDFSKIASLKEELQTALNRKQLLTGDESGEDYEQRIAALQSQRDSLVASAGDKVDVISADTAGYFVSSLDGFENAVDIDQVKKLTVTEIRTLQEKQENVTSEKKTDAIGKICSDFNWYLACVFSESDMVKLEGITNVYLEIPFASTEQIPATIAASNKDKSTGETAVIFECSYMDPGIALLRNESIQIDVKTYSGVLVRKEALRFRDVAYTLYDEDGEVVLDDAGNPVTKIEKDVMGVFVKYGSTLKFVQVFSDKTVNGYAICKTELSEEDRDRLVTDSTIQLYDEVVTEGTDLYDGKLVR</sequence>
<evidence type="ECO:0000313" key="4">
    <source>
        <dbReference type="EMBL" id="MCQ4841040.1"/>
    </source>
</evidence>
<dbReference type="InterPro" id="IPR058728">
    <property type="entry name" value="HH_RND-rel"/>
</dbReference>
<comment type="caution">
    <text evidence="4">The sequence shown here is derived from an EMBL/GenBank/DDBJ whole genome shotgun (WGS) entry which is preliminary data.</text>
</comment>
<feature type="domain" description="RND related alpha-helical hairpin" evidence="2">
    <location>
        <begin position="98"/>
        <end position="196"/>
    </location>
</feature>
<dbReference type="EMBL" id="JANFZH010000036">
    <property type="protein sequence ID" value="MCQ4841040.1"/>
    <property type="molecule type" value="Genomic_DNA"/>
</dbReference>
<name>A0ABT1S2L6_9FIRM</name>
<dbReference type="Proteomes" id="UP001524473">
    <property type="component" value="Unassembled WGS sequence"/>
</dbReference>
<evidence type="ECO:0000313" key="5">
    <source>
        <dbReference type="Proteomes" id="UP001524473"/>
    </source>
</evidence>
<organism evidence="4 5">
    <name type="scientific">Neglectibacter timonensis</name>
    <dbReference type="NCBI Taxonomy" id="1776382"/>
    <lineage>
        <taxon>Bacteria</taxon>
        <taxon>Bacillati</taxon>
        <taxon>Bacillota</taxon>
        <taxon>Clostridia</taxon>
        <taxon>Eubacteriales</taxon>
        <taxon>Oscillospiraceae</taxon>
        <taxon>Neglectibacter</taxon>
    </lineage>
</organism>
<keyword evidence="1" id="KW-1133">Transmembrane helix</keyword>
<gene>
    <name evidence="4" type="ORF">NE695_14080</name>
</gene>
<keyword evidence="5" id="KW-1185">Reference proteome</keyword>
<evidence type="ECO:0000259" key="3">
    <source>
        <dbReference type="Pfam" id="PF26018"/>
    </source>
</evidence>
<accession>A0ABT1S2L6</accession>
<dbReference type="RefSeq" id="WP_066866157.1">
    <property type="nucleotide sequence ID" value="NZ_JANFZG010000036.1"/>
</dbReference>